<gene>
    <name evidence="10" type="ORF">FHR37_003660</name>
    <name evidence="11" type="ORF">SAMN05421678_10995</name>
</gene>
<feature type="binding site" evidence="5">
    <location>
        <position position="221"/>
    </location>
    <ligand>
        <name>FAD</name>
        <dbReference type="ChEBI" id="CHEBI:57692"/>
    </ligand>
</feature>
<dbReference type="STRING" id="504797.SAMN05421678_10995"/>
<keyword evidence="4 5" id="KW-0274">FAD</keyword>
<dbReference type="Pfam" id="PF05199">
    <property type="entry name" value="GMC_oxred_C"/>
    <property type="match status" value="1"/>
</dbReference>
<comment type="cofactor">
    <cofactor evidence="1 5">
        <name>FAD</name>
        <dbReference type="ChEBI" id="CHEBI:57692"/>
    </cofactor>
</comment>
<accession>A0A1I2VB25</accession>
<dbReference type="EMBL" id="FOOI01000009">
    <property type="protein sequence ID" value="SFG86273.1"/>
    <property type="molecule type" value="Genomic_DNA"/>
</dbReference>
<dbReference type="OrthoDB" id="9785276at2"/>
<dbReference type="Pfam" id="PF00732">
    <property type="entry name" value="GMC_oxred_N"/>
    <property type="match status" value="1"/>
</dbReference>
<evidence type="ECO:0000313" key="11">
    <source>
        <dbReference type="EMBL" id="SFG86273.1"/>
    </source>
</evidence>
<dbReference type="Gene3D" id="3.30.560.10">
    <property type="entry name" value="Glucose Oxidase, domain 3"/>
    <property type="match status" value="1"/>
</dbReference>
<dbReference type="SUPFAM" id="SSF51905">
    <property type="entry name" value="FAD/NAD(P)-binding domain"/>
    <property type="match status" value="1"/>
</dbReference>
<dbReference type="GO" id="GO:0016614">
    <property type="term" value="F:oxidoreductase activity, acting on CH-OH group of donors"/>
    <property type="evidence" value="ECO:0007669"/>
    <property type="project" value="InterPro"/>
</dbReference>
<keyword evidence="13" id="KW-1185">Reference proteome</keyword>
<reference evidence="10 13" key="2">
    <citation type="submission" date="2020-07" db="EMBL/GenBank/DDBJ databases">
        <title>Sequencing the genomes of 1000 actinobacteria strains.</title>
        <authorList>
            <person name="Klenk H.-P."/>
        </authorList>
    </citation>
    <scope>NUCLEOTIDE SEQUENCE [LARGE SCALE GENOMIC DNA]</scope>
    <source>
        <strain evidence="10 13">DSM 45117</strain>
    </source>
</reference>
<comment type="similarity">
    <text evidence="2 6">Belongs to the GMC oxidoreductase family.</text>
</comment>
<dbReference type="InterPro" id="IPR012132">
    <property type="entry name" value="GMC_OxRdtase"/>
</dbReference>
<sequence length="538" mass="57949">MYDYVIVGAGSAGCVLANRLSADPDVRVLLVEAGGSDRHPLFRVPKGFGKLMDDPGKAWHYQTRPFGPRARPEVWPRGKVLGGSSSINGLVYNRGDRHDWDSLVRLGIPGWGWDTMLPVFRGFEDNILGPSDSRGAGGPLGVSPPRRPDPLSVEMVETGRSVGLTPVRDVNDVDDAAETGGERIGHTMATIRDGRRVSAATAFLRPVRRRSNLTVRTRTTVTGLLFGGDKVVGVRARDAAGATAEFRAAREVVLALGSLGTPKLLQQSGIGPADVLRAAGVDVRLDRGLVGARMREHRCLPLKFRLRENLGTNRMLSSPARQGLTALKYLVRRDGPLATPAYDVIAFLKSRPGLDRPDAQVLTGPWSVATYQAGEAVTVEREPGLSAVAEILRPTAEGSVRITSADPDAPMDVDPHYLGSEHDRRIAVDVLARMREFFAHEPIAGRLSAETFPGTGVRTDEDVVDTMLDSGYCGYHAIGTCAMGPNDEDVVDSRLRVRGVDNLRVMDASVLPAMVSGNLNGPVMAMAWHAADLILDRA</sequence>
<evidence type="ECO:0000256" key="3">
    <source>
        <dbReference type="ARBA" id="ARBA00022630"/>
    </source>
</evidence>
<evidence type="ECO:0000256" key="2">
    <source>
        <dbReference type="ARBA" id="ARBA00010790"/>
    </source>
</evidence>
<evidence type="ECO:0000256" key="1">
    <source>
        <dbReference type="ARBA" id="ARBA00001974"/>
    </source>
</evidence>
<evidence type="ECO:0000259" key="8">
    <source>
        <dbReference type="PROSITE" id="PS00623"/>
    </source>
</evidence>
<protein>
    <submittedName>
        <fullName evidence="10 11">Choline dehydrogenase</fullName>
    </submittedName>
</protein>
<dbReference type="Gene3D" id="3.50.50.60">
    <property type="entry name" value="FAD/NAD(P)-binding domain"/>
    <property type="match status" value="1"/>
</dbReference>
<evidence type="ECO:0000256" key="4">
    <source>
        <dbReference type="ARBA" id="ARBA00022827"/>
    </source>
</evidence>
<evidence type="ECO:0000313" key="13">
    <source>
        <dbReference type="Proteomes" id="UP000533017"/>
    </source>
</evidence>
<evidence type="ECO:0000259" key="9">
    <source>
        <dbReference type="PROSITE" id="PS00624"/>
    </source>
</evidence>
<reference evidence="11 12" key="1">
    <citation type="submission" date="2016-10" db="EMBL/GenBank/DDBJ databases">
        <authorList>
            <person name="de Groot N.N."/>
        </authorList>
    </citation>
    <scope>NUCLEOTIDE SEQUENCE [LARGE SCALE GENOMIC DNA]</scope>
    <source>
        <strain evidence="11 12">CPCC 202808</strain>
    </source>
</reference>
<feature type="binding site" evidence="5">
    <location>
        <begin position="88"/>
        <end position="91"/>
    </location>
    <ligand>
        <name>FAD</name>
        <dbReference type="ChEBI" id="CHEBI:57692"/>
    </ligand>
</feature>
<evidence type="ECO:0000256" key="6">
    <source>
        <dbReference type="RuleBase" id="RU003968"/>
    </source>
</evidence>
<dbReference type="PROSITE" id="PS00623">
    <property type="entry name" value="GMC_OXRED_1"/>
    <property type="match status" value="1"/>
</dbReference>
<dbReference type="PIRSF" id="PIRSF000137">
    <property type="entry name" value="Alcohol_oxidase"/>
    <property type="match status" value="1"/>
</dbReference>
<feature type="domain" description="Glucose-methanol-choline oxidoreductase N-terminal" evidence="8">
    <location>
        <begin position="78"/>
        <end position="101"/>
    </location>
</feature>
<dbReference type="RefSeq" id="WP_092884208.1">
    <property type="nucleotide sequence ID" value="NZ_FOOI01000009.1"/>
</dbReference>
<feature type="region of interest" description="Disordered" evidence="7">
    <location>
        <begin position="130"/>
        <end position="149"/>
    </location>
</feature>
<dbReference type="InterPro" id="IPR036188">
    <property type="entry name" value="FAD/NAD-bd_sf"/>
</dbReference>
<feature type="domain" description="Glucose-methanol-choline oxidoreductase N-terminal" evidence="9">
    <location>
        <begin position="257"/>
        <end position="271"/>
    </location>
</feature>
<dbReference type="AlphaFoldDB" id="A0A1I2VB25"/>
<proteinExistence type="inferred from homology"/>
<name>A0A1I2VB25_9ACTN</name>
<organism evidence="11 12">
    <name type="scientific">Actinopolymorpha cephalotaxi</name>
    <dbReference type="NCBI Taxonomy" id="504797"/>
    <lineage>
        <taxon>Bacteria</taxon>
        <taxon>Bacillati</taxon>
        <taxon>Actinomycetota</taxon>
        <taxon>Actinomycetes</taxon>
        <taxon>Propionibacteriales</taxon>
        <taxon>Actinopolymorphaceae</taxon>
        <taxon>Actinopolymorpha</taxon>
    </lineage>
</organism>
<dbReference type="InterPro" id="IPR000172">
    <property type="entry name" value="GMC_OxRdtase_N"/>
</dbReference>
<evidence type="ECO:0000313" key="10">
    <source>
        <dbReference type="EMBL" id="NYH84809.1"/>
    </source>
</evidence>
<dbReference type="PANTHER" id="PTHR11552:SF147">
    <property type="entry name" value="CHOLINE DEHYDROGENASE, MITOCHONDRIAL"/>
    <property type="match status" value="1"/>
</dbReference>
<dbReference type="Proteomes" id="UP000199052">
    <property type="component" value="Unassembled WGS sequence"/>
</dbReference>
<dbReference type="PANTHER" id="PTHR11552">
    <property type="entry name" value="GLUCOSE-METHANOL-CHOLINE GMC OXIDOREDUCTASE"/>
    <property type="match status" value="1"/>
</dbReference>
<dbReference type="EMBL" id="JACBZA010000001">
    <property type="protein sequence ID" value="NYH84809.1"/>
    <property type="molecule type" value="Genomic_DNA"/>
</dbReference>
<dbReference type="SUPFAM" id="SSF54373">
    <property type="entry name" value="FAD-linked reductases, C-terminal domain"/>
    <property type="match status" value="1"/>
</dbReference>
<dbReference type="GO" id="GO:0050660">
    <property type="term" value="F:flavin adenine dinucleotide binding"/>
    <property type="evidence" value="ECO:0007669"/>
    <property type="project" value="InterPro"/>
</dbReference>
<evidence type="ECO:0000256" key="5">
    <source>
        <dbReference type="PIRSR" id="PIRSR000137-2"/>
    </source>
</evidence>
<dbReference type="Proteomes" id="UP000533017">
    <property type="component" value="Unassembled WGS sequence"/>
</dbReference>
<evidence type="ECO:0000256" key="7">
    <source>
        <dbReference type="SAM" id="MobiDB-lite"/>
    </source>
</evidence>
<evidence type="ECO:0000313" key="12">
    <source>
        <dbReference type="Proteomes" id="UP000199052"/>
    </source>
</evidence>
<dbReference type="InterPro" id="IPR007867">
    <property type="entry name" value="GMC_OxRtase_C"/>
</dbReference>
<dbReference type="PROSITE" id="PS00624">
    <property type="entry name" value="GMC_OXRED_2"/>
    <property type="match status" value="1"/>
</dbReference>
<keyword evidence="3 6" id="KW-0285">Flavoprotein</keyword>
<feature type="binding site" evidence="5">
    <location>
        <position position="80"/>
    </location>
    <ligand>
        <name>FAD</name>
        <dbReference type="ChEBI" id="CHEBI:57692"/>
    </ligand>
</feature>